<dbReference type="InterPro" id="IPR051454">
    <property type="entry name" value="RNA/ubiquinone_mod_enzymes"/>
</dbReference>
<organism evidence="1 2">
    <name type="scientific">Turicibacter sanguinis</name>
    <dbReference type="NCBI Taxonomy" id="154288"/>
    <lineage>
        <taxon>Bacteria</taxon>
        <taxon>Bacillati</taxon>
        <taxon>Bacillota</taxon>
        <taxon>Erysipelotrichia</taxon>
        <taxon>Erysipelotrichales</taxon>
        <taxon>Turicibacteraceae</taxon>
        <taxon>Turicibacter</taxon>
    </lineage>
</organism>
<reference evidence="1 2" key="1">
    <citation type="journal article" date="2019" name="Nat. Med.">
        <title>A library of human gut bacterial isolates paired with longitudinal multiomics data enables mechanistic microbiome research.</title>
        <authorList>
            <person name="Poyet M."/>
            <person name="Groussin M."/>
            <person name="Gibbons S.M."/>
            <person name="Avila-Pacheco J."/>
            <person name="Jiang X."/>
            <person name="Kearney S.M."/>
            <person name="Perrotta A.R."/>
            <person name="Berdy B."/>
            <person name="Zhao S."/>
            <person name="Lieberman T.D."/>
            <person name="Swanson P.K."/>
            <person name="Smith M."/>
            <person name="Roesemann S."/>
            <person name="Alexander J.E."/>
            <person name="Rich S.A."/>
            <person name="Livny J."/>
            <person name="Vlamakis H."/>
            <person name="Clish C."/>
            <person name="Bullock K."/>
            <person name="Deik A."/>
            <person name="Scott J."/>
            <person name="Pierce K.A."/>
            <person name="Xavier R.J."/>
            <person name="Alm E.J."/>
        </authorList>
    </citation>
    <scope>NUCLEOTIDE SEQUENCE [LARGE SCALE GENOMIC DNA]</scope>
    <source>
        <strain evidence="1 2">BIOML-A198</strain>
    </source>
</reference>
<comment type="caution">
    <text evidence="1">The sequence shown here is derived from an EMBL/GenBank/DDBJ whole genome shotgun (WGS) entry which is preliminary data.</text>
</comment>
<accession>A0A9X5ANK5</accession>
<evidence type="ECO:0000313" key="1">
    <source>
        <dbReference type="EMBL" id="MTK21267.1"/>
    </source>
</evidence>
<dbReference type="PANTHER" id="PTHR30217">
    <property type="entry name" value="PEPTIDASE U32 FAMILY"/>
    <property type="match status" value="1"/>
</dbReference>
<dbReference type="RefSeq" id="WP_006784283.1">
    <property type="nucleotide sequence ID" value="NZ_CABJBH010000005.1"/>
</dbReference>
<dbReference type="AlphaFoldDB" id="A0A9X5ANK5"/>
<sequence length="641" mass="73022">MSRYFNNQEVELLAPVGTFEIFKQVIHSGADAVYLGGKIFNMRMHRKGFNFTDEELAEAVKITHDLGKKIYITVNNLLSSEDLKQAKDYLTYLSELKPDAIIVQDMSIVYLVNELGLDLNIHASVMMNTHNLETIKALRELGVTRVVTSRDIDLETVKYFSRQTDMEFEYFVHGDMCVAHGSQCTYSGILFGKSGNRGLCMKPCRWGYKMNQGGNQYNTTFPLAVKDMYMYENIPELIEAGVVSFKIEGRMREADYLLGIINSYSDAINRYIEDPIFYDRQKDSKTLYENRKRDFSTAYAFGKPGLSNINERWEGTGKFYSTGKVFSKPVEESEMKDSRVQQIKSMLATEDIKTHRPTLSVKVNSYQAAMMAIEEGVEKIYLSGEVFQPQLPFSVKEIQSLSKNKGNSKLYLGLPTMMYEDDFSRYAHLLRTQNLGIDGIVVTNLGAIRYFADFGFEMIGDTALNIYNATAANFYGRFGLSLAGMSNESPVMNTKDLLQHSALPIEITVHGAPVVMYMSHDLYENTKIVEASQKADRKYRDKEVLLLIDDRGQEHPVYRDNKGNNHMVLAKELCYLPLLKELHHLGAASFKIEGCNYELETLRQIINTYQKAIANLELCDELVKELNYENLGFTLGAMQYN</sequence>
<proteinExistence type="predicted"/>
<dbReference type="Pfam" id="PF01136">
    <property type="entry name" value="Peptidase_U32"/>
    <property type="match status" value="2"/>
</dbReference>
<dbReference type="EMBL" id="WMQE01000014">
    <property type="protein sequence ID" value="MTK21267.1"/>
    <property type="molecule type" value="Genomic_DNA"/>
</dbReference>
<gene>
    <name evidence="1" type="ORF">GMA92_07525</name>
</gene>
<dbReference type="OrthoDB" id="9807498at2"/>
<evidence type="ECO:0000313" key="2">
    <source>
        <dbReference type="Proteomes" id="UP000487649"/>
    </source>
</evidence>
<dbReference type="Proteomes" id="UP000487649">
    <property type="component" value="Unassembled WGS sequence"/>
</dbReference>
<protein>
    <submittedName>
        <fullName evidence="1">U32 family peptidase</fullName>
    </submittedName>
</protein>
<name>A0A9X5ANK5_9FIRM</name>
<dbReference type="InterPro" id="IPR001539">
    <property type="entry name" value="Peptidase_U32"/>
</dbReference>